<dbReference type="Proteomes" id="UP000178187">
    <property type="component" value="Unassembled WGS sequence"/>
</dbReference>
<dbReference type="InterPro" id="IPR000887">
    <property type="entry name" value="Aldlse_KDPG_KHG"/>
</dbReference>
<comment type="caution">
    <text evidence="6">The sequence shown here is derived from an EMBL/GenBank/DDBJ whole genome shotgun (WGS) entry which is preliminary data.</text>
</comment>
<evidence type="ECO:0000313" key="7">
    <source>
        <dbReference type="Proteomes" id="UP000178187"/>
    </source>
</evidence>
<dbReference type="Gene3D" id="3.20.20.70">
    <property type="entry name" value="Aldolase class I"/>
    <property type="match status" value="1"/>
</dbReference>
<dbReference type="InterPro" id="IPR013785">
    <property type="entry name" value="Aldolase_TIM"/>
</dbReference>
<protein>
    <recommendedName>
        <fullName evidence="8">2-dehydro-3-deoxyphosphogluconate aldolase</fullName>
    </recommendedName>
</protein>
<evidence type="ECO:0000256" key="2">
    <source>
        <dbReference type="ARBA" id="ARBA00006906"/>
    </source>
</evidence>
<comment type="subunit">
    <text evidence="3">Homotrimer.</text>
</comment>
<dbReference type="NCBIfam" id="TIGR01182">
    <property type="entry name" value="eda"/>
    <property type="match status" value="1"/>
</dbReference>
<dbReference type="PANTHER" id="PTHR30246">
    <property type="entry name" value="2-KETO-3-DEOXY-6-PHOSPHOGLUCONATE ALDOLASE"/>
    <property type="match status" value="1"/>
</dbReference>
<dbReference type="SUPFAM" id="SSF51569">
    <property type="entry name" value="Aldolase"/>
    <property type="match status" value="1"/>
</dbReference>
<comment type="similarity">
    <text evidence="2">Belongs to the KHG/KDPG aldolase family.</text>
</comment>
<gene>
    <name evidence="6" type="ORF">A3G33_02475</name>
</gene>
<keyword evidence="5" id="KW-0119">Carbohydrate metabolism</keyword>
<evidence type="ECO:0008006" key="8">
    <source>
        <dbReference type="Google" id="ProtNLM"/>
    </source>
</evidence>
<dbReference type="Pfam" id="PF01081">
    <property type="entry name" value="Aldolase"/>
    <property type="match status" value="1"/>
</dbReference>
<evidence type="ECO:0000256" key="4">
    <source>
        <dbReference type="ARBA" id="ARBA00023239"/>
    </source>
</evidence>
<name>A0A1G1KX10_9BACT</name>
<accession>A0A1G1KX10</accession>
<sequence>MGKRGQASGSDCSRALSPFSSKFKKLPLLGILRGIKPGELEPLTATIIESGLQTIEITMNTSGASGLLKKTVQLAGKKLMIGAGTVLTLDELKLAIDSGATFIVMPVLVENVVKYCVKKKTPVFPGAFTPFEIYKAWQAGATMVKVFPAQSAGGPDYFKEVKGPFNHIELLACGGITPDNLSSYFENGASAIAFGGSVFRKDWLREKNFKKSGEAIKELIDAYRNIAAKK</sequence>
<reference evidence="6 7" key="1">
    <citation type="journal article" date="2016" name="Nat. Commun.">
        <title>Thousands of microbial genomes shed light on interconnected biogeochemical processes in an aquifer system.</title>
        <authorList>
            <person name="Anantharaman K."/>
            <person name="Brown C.T."/>
            <person name="Hug L.A."/>
            <person name="Sharon I."/>
            <person name="Castelle C.J."/>
            <person name="Probst A.J."/>
            <person name="Thomas B.C."/>
            <person name="Singh A."/>
            <person name="Wilkins M.J."/>
            <person name="Karaoz U."/>
            <person name="Brodie E.L."/>
            <person name="Williams K.H."/>
            <person name="Hubbard S.S."/>
            <person name="Banfield J.F."/>
        </authorList>
    </citation>
    <scope>NUCLEOTIDE SEQUENCE [LARGE SCALE GENOMIC DNA]</scope>
</reference>
<comment type="pathway">
    <text evidence="1">Carbohydrate acid metabolism.</text>
</comment>
<proteinExistence type="inferred from homology"/>
<dbReference type="EMBL" id="MHFR01000044">
    <property type="protein sequence ID" value="OGW97129.1"/>
    <property type="molecule type" value="Genomic_DNA"/>
</dbReference>
<dbReference type="CDD" id="cd00452">
    <property type="entry name" value="KDPG_aldolase"/>
    <property type="match status" value="1"/>
</dbReference>
<dbReference type="PANTHER" id="PTHR30246:SF1">
    <property type="entry name" value="2-DEHYDRO-3-DEOXY-6-PHOSPHOGALACTONATE ALDOLASE-RELATED"/>
    <property type="match status" value="1"/>
</dbReference>
<dbReference type="GO" id="GO:0016829">
    <property type="term" value="F:lyase activity"/>
    <property type="evidence" value="ECO:0007669"/>
    <property type="project" value="UniProtKB-KW"/>
</dbReference>
<organism evidence="6 7">
    <name type="scientific">Candidatus Danuiimicrobium aquiferis</name>
    <dbReference type="NCBI Taxonomy" id="1801832"/>
    <lineage>
        <taxon>Bacteria</taxon>
        <taxon>Pseudomonadati</taxon>
        <taxon>Candidatus Omnitrophota</taxon>
        <taxon>Candidatus Danuiimicrobium</taxon>
    </lineage>
</organism>
<evidence type="ECO:0000256" key="3">
    <source>
        <dbReference type="ARBA" id="ARBA00011233"/>
    </source>
</evidence>
<evidence type="ECO:0000313" key="6">
    <source>
        <dbReference type="EMBL" id="OGW97129.1"/>
    </source>
</evidence>
<evidence type="ECO:0000256" key="5">
    <source>
        <dbReference type="ARBA" id="ARBA00023277"/>
    </source>
</evidence>
<dbReference type="AlphaFoldDB" id="A0A1G1KX10"/>
<keyword evidence="4" id="KW-0456">Lyase</keyword>
<evidence type="ECO:0000256" key="1">
    <source>
        <dbReference type="ARBA" id="ARBA00004761"/>
    </source>
</evidence>